<keyword evidence="1" id="KW-0472">Membrane</keyword>
<dbReference type="EMBL" id="LKCW01000025">
    <property type="protein sequence ID" value="KPM43914.1"/>
    <property type="molecule type" value="Genomic_DNA"/>
</dbReference>
<name>A0A0P7BUL0_9HYPO</name>
<feature type="transmembrane region" description="Helical" evidence="1">
    <location>
        <begin position="137"/>
        <end position="158"/>
    </location>
</feature>
<dbReference type="InterPro" id="IPR025363">
    <property type="entry name" value="DUF4267"/>
</dbReference>
<sequence>MSIPRPTLPIFTSVLGVLGIAGGVYNFVSPAEGAKGFGLTPASKTPPTAHSKAFEHAFILVHGIRNVGVGLTTVGLVLFWQFSPLCRASPQAALAVRQCLGISLAAGTVVGLGDAWIIKRFSDAEGVETEAREVAVIQSAGHAVTAVAIAGLGLTYLLV</sequence>
<dbReference type="Proteomes" id="UP000050424">
    <property type="component" value="Unassembled WGS sequence"/>
</dbReference>
<dbReference type="OrthoDB" id="5316097at2759"/>
<protein>
    <submittedName>
        <fullName evidence="2">Uncharacterized protein</fullName>
    </submittedName>
</protein>
<comment type="caution">
    <text evidence="2">The sequence shown here is derived from an EMBL/GenBank/DDBJ whole genome shotgun (WGS) entry which is preliminary data.</text>
</comment>
<keyword evidence="1" id="KW-1133">Transmembrane helix</keyword>
<evidence type="ECO:0000313" key="2">
    <source>
        <dbReference type="EMBL" id="KPM43914.1"/>
    </source>
</evidence>
<keyword evidence="1" id="KW-0812">Transmembrane</keyword>
<keyword evidence="3" id="KW-1185">Reference proteome</keyword>
<reference evidence="2 3" key="1">
    <citation type="submission" date="2015-09" db="EMBL/GenBank/DDBJ databases">
        <title>Draft genome of a European isolate of the apple canker pathogen Neonectria ditissima.</title>
        <authorList>
            <person name="Gomez-Cortecero A."/>
            <person name="Harrison R.J."/>
            <person name="Armitage A.D."/>
        </authorList>
    </citation>
    <scope>NUCLEOTIDE SEQUENCE [LARGE SCALE GENOMIC DNA]</scope>
    <source>
        <strain evidence="2 3">R09/05</strain>
    </source>
</reference>
<evidence type="ECO:0000256" key="1">
    <source>
        <dbReference type="SAM" id="Phobius"/>
    </source>
</evidence>
<dbReference type="Pfam" id="PF14087">
    <property type="entry name" value="DUF4267"/>
    <property type="match status" value="1"/>
</dbReference>
<gene>
    <name evidence="2" type="ORF">AK830_g2616</name>
</gene>
<proteinExistence type="predicted"/>
<dbReference type="AlphaFoldDB" id="A0A0P7BUL0"/>
<evidence type="ECO:0000313" key="3">
    <source>
        <dbReference type="Proteomes" id="UP000050424"/>
    </source>
</evidence>
<organism evidence="2 3">
    <name type="scientific">Neonectria ditissima</name>
    <dbReference type="NCBI Taxonomy" id="78410"/>
    <lineage>
        <taxon>Eukaryota</taxon>
        <taxon>Fungi</taxon>
        <taxon>Dikarya</taxon>
        <taxon>Ascomycota</taxon>
        <taxon>Pezizomycotina</taxon>
        <taxon>Sordariomycetes</taxon>
        <taxon>Hypocreomycetidae</taxon>
        <taxon>Hypocreales</taxon>
        <taxon>Nectriaceae</taxon>
        <taxon>Neonectria</taxon>
    </lineage>
</organism>
<feature type="transmembrane region" description="Helical" evidence="1">
    <location>
        <begin position="57"/>
        <end position="82"/>
    </location>
</feature>
<accession>A0A0P7BUL0</accession>
<feature type="transmembrane region" description="Helical" evidence="1">
    <location>
        <begin position="94"/>
        <end position="117"/>
    </location>
</feature>